<feature type="domain" description="Ribosome recycling factor" evidence="7">
    <location>
        <begin position="21"/>
        <end position="182"/>
    </location>
</feature>
<protein>
    <recommendedName>
        <fullName evidence="5">Ribosome-recycling factor</fullName>
        <shortName evidence="5">RRF</shortName>
    </recommendedName>
    <alternativeName>
        <fullName evidence="5">Ribosome-releasing factor</fullName>
    </alternativeName>
</protein>
<dbReference type="HAMAP" id="MF_00040">
    <property type="entry name" value="RRF"/>
    <property type="match status" value="1"/>
</dbReference>
<evidence type="ECO:0000256" key="3">
    <source>
        <dbReference type="ARBA" id="ARBA00022490"/>
    </source>
</evidence>
<sequence>MVKEIYEEASQKMDHSVENLSRRYARLRGDRARVDLVQDIRVDCYGSKMNIKQLANISIPEPRLVVIEPWDKSILADIERAILTSELGINPSNDGNLIRLAIPPLTEERREEIARMVKQWGEEAKVVVRNCRREAREKVEQLEKENEISEDETRRAQKEIQTLTDDFITRIDEIQEKKVKEVRQV</sequence>
<accession>A0A523QJW1</accession>
<evidence type="ECO:0000256" key="4">
    <source>
        <dbReference type="ARBA" id="ARBA00022917"/>
    </source>
</evidence>
<dbReference type="InterPro" id="IPR036191">
    <property type="entry name" value="RRF_sf"/>
</dbReference>
<keyword evidence="6" id="KW-0175">Coiled coil</keyword>
<feature type="coiled-coil region" evidence="6">
    <location>
        <begin position="125"/>
        <end position="166"/>
    </location>
</feature>
<dbReference type="InterPro" id="IPR002661">
    <property type="entry name" value="Ribosome_recyc_fac"/>
</dbReference>
<dbReference type="FunFam" id="3.30.1360.40:FF:000001">
    <property type="entry name" value="Ribosome-recycling factor"/>
    <property type="match status" value="1"/>
</dbReference>
<dbReference type="EMBL" id="SOKU01000151">
    <property type="protein sequence ID" value="TES85928.1"/>
    <property type="molecule type" value="Genomic_DNA"/>
</dbReference>
<keyword evidence="4 5" id="KW-0648">Protein biosynthesis</keyword>
<comment type="caution">
    <text evidence="8">The sequence shown here is derived from an EMBL/GenBank/DDBJ whole genome shotgun (WGS) entry which is preliminary data.</text>
</comment>
<dbReference type="Proteomes" id="UP000320781">
    <property type="component" value="Unassembled WGS sequence"/>
</dbReference>
<dbReference type="FunFam" id="1.10.132.20:FF:000001">
    <property type="entry name" value="Ribosome-recycling factor"/>
    <property type="match status" value="1"/>
</dbReference>
<dbReference type="PANTHER" id="PTHR20982">
    <property type="entry name" value="RIBOSOME RECYCLING FACTOR"/>
    <property type="match status" value="1"/>
</dbReference>
<comment type="subcellular location">
    <subcellularLocation>
        <location evidence="1 5">Cytoplasm</location>
    </subcellularLocation>
</comment>
<organism evidence="8 9">
    <name type="scientific">Aerophobetes bacterium</name>
    <dbReference type="NCBI Taxonomy" id="2030807"/>
    <lineage>
        <taxon>Bacteria</taxon>
        <taxon>Candidatus Aerophobota</taxon>
    </lineage>
</organism>
<gene>
    <name evidence="5" type="primary">frr</name>
    <name evidence="8" type="ORF">E3J95_03240</name>
</gene>
<dbReference type="InterPro" id="IPR023584">
    <property type="entry name" value="Ribosome_recyc_fac_dom"/>
</dbReference>
<evidence type="ECO:0000256" key="2">
    <source>
        <dbReference type="ARBA" id="ARBA00005912"/>
    </source>
</evidence>
<dbReference type="PANTHER" id="PTHR20982:SF3">
    <property type="entry name" value="MITOCHONDRIAL RIBOSOME RECYCLING FACTOR PSEUDO 1"/>
    <property type="match status" value="1"/>
</dbReference>
<dbReference type="Pfam" id="PF01765">
    <property type="entry name" value="RRF"/>
    <property type="match status" value="1"/>
</dbReference>
<keyword evidence="3 5" id="KW-0963">Cytoplasm</keyword>
<dbReference type="GO" id="GO:0006415">
    <property type="term" value="P:translational termination"/>
    <property type="evidence" value="ECO:0007669"/>
    <property type="project" value="UniProtKB-UniRule"/>
</dbReference>
<evidence type="ECO:0000256" key="5">
    <source>
        <dbReference type="HAMAP-Rule" id="MF_00040"/>
    </source>
</evidence>
<dbReference type="AlphaFoldDB" id="A0A523QJW1"/>
<dbReference type="GO" id="GO:0043023">
    <property type="term" value="F:ribosomal large subunit binding"/>
    <property type="evidence" value="ECO:0007669"/>
    <property type="project" value="TreeGrafter"/>
</dbReference>
<comment type="function">
    <text evidence="5">Responsible for the release of ribosomes from messenger RNA at the termination of protein biosynthesis. May increase the efficiency of translation by recycling ribosomes from one round of translation to another.</text>
</comment>
<evidence type="ECO:0000256" key="6">
    <source>
        <dbReference type="SAM" id="Coils"/>
    </source>
</evidence>
<comment type="similarity">
    <text evidence="2 5">Belongs to the RRF family.</text>
</comment>
<dbReference type="CDD" id="cd00520">
    <property type="entry name" value="RRF"/>
    <property type="match status" value="1"/>
</dbReference>
<dbReference type="Gene3D" id="1.10.132.20">
    <property type="entry name" value="Ribosome-recycling factor"/>
    <property type="match status" value="1"/>
</dbReference>
<name>A0A523QJW1_UNCAE</name>
<reference evidence="8 9" key="1">
    <citation type="submission" date="2019-03" db="EMBL/GenBank/DDBJ databases">
        <title>Metabolic potential of uncultured bacteria and archaea associated with petroleum seepage in deep-sea sediments.</title>
        <authorList>
            <person name="Dong X."/>
            <person name="Hubert C."/>
        </authorList>
    </citation>
    <scope>NUCLEOTIDE SEQUENCE [LARGE SCALE GENOMIC DNA]</scope>
    <source>
        <strain evidence="8">E44_bin92</strain>
    </source>
</reference>
<evidence type="ECO:0000313" key="9">
    <source>
        <dbReference type="Proteomes" id="UP000320781"/>
    </source>
</evidence>
<dbReference type="Gene3D" id="3.30.1360.40">
    <property type="match status" value="1"/>
</dbReference>
<dbReference type="NCBIfam" id="TIGR00496">
    <property type="entry name" value="frr"/>
    <property type="match status" value="1"/>
</dbReference>
<evidence type="ECO:0000256" key="1">
    <source>
        <dbReference type="ARBA" id="ARBA00004496"/>
    </source>
</evidence>
<evidence type="ECO:0000259" key="7">
    <source>
        <dbReference type="Pfam" id="PF01765"/>
    </source>
</evidence>
<evidence type="ECO:0000313" key="8">
    <source>
        <dbReference type="EMBL" id="TES85928.1"/>
    </source>
</evidence>
<dbReference type="GO" id="GO:0005737">
    <property type="term" value="C:cytoplasm"/>
    <property type="evidence" value="ECO:0007669"/>
    <property type="project" value="UniProtKB-SubCell"/>
</dbReference>
<proteinExistence type="inferred from homology"/>
<dbReference type="SUPFAM" id="SSF55194">
    <property type="entry name" value="Ribosome recycling factor, RRF"/>
    <property type="match status" value="1"/>
</dbReference>